<dbReference type="FunFam" id="3.40.50.300:FF:000016">
    <property type="entry name" value="Oligopeptide ABC transporter ATP-binding component"/>
    <property type="match status" value="1"/>
</dbReference>
<feature type="domain" description="ABC transporter" evidence="7">
    <location>
        <begin position="7"/>
        <end position="253"/>
    </location>
</feature>
<dbReference type="InterPro" id="IPR003439">
    <property type="entry name" value="ABC_transporter-like_ATP-bd"/>
</dbReference>
<dbReference type="Gene3D" id="3.40.50.300">
    <property type="entry name" value="P-loop containing nucleotide triphosphate hydrolases"/>
    <property type="match status" value="1"/>
</dbReference>
<dbReference type="Pfam" id="PF00005">
    <property type="entry name" value="ABC_tran"/>
    <property type="match status" value="1"/>
</dbReference>
<dbReference type="PROSITE" id="PS50893">
    <property type="entry name" value="ABC_TRANSPORTER_2"/>
    <property type="match status" value="1"/>
</dbReference>
<dbReference type="GO" id="GO:0016887">
    <property type="term" value="F:ATP hydrolysis activity"/>
    <property type="evidence" value="ECO:0007669"/>
    <property type="project" value="InterPro"/>
</dbReference>
<gene>
    <name evidence="8" type="ORF">MNBD_ALPHA12-1253</name>
</gene>
<keyword evidence="3" id="KW-1003">Cell membrane</keyword>
<name>A0A3B0UAN4_9ZZZZ</name>
<keyword evidence="2" id="KW-0813">Transport</keyword>
<keyword evidence="4" id="KW-0547">Nucleotide-binding</keyword>
<proteinExistence type="predicted"/>
<dbReference type="PROSITE" id="PS00211">
    <property type="entry name" value="ABC_TRANSPORTER_1"/>
    <property type="match status" value="1"/>
</dbReference>
<dbReference type="GO" id="GO:0005886">
    <property type="term" value="C:plasma membrane"/>
    <property type="evidence" value="ECO:0007669"/>
    <property type="project" value="UniProtKB-SubCell"/>
</dbReference>
<evidence type="ECO:0000256" key="6">
    <source>
        <dbReference type="ARBA" id="ARBA00023136"/>
    </source>
</evidence>
<sequence length="325" mass="34681">MSTNPLIQVDALSLSIGDVDILCDVSFQVAAGQTLAIVGESGCGKSITALAMMGLLPEGAQITSGSIALDGRELVGLAEQEMQDIRGNKISMIFQEPVLALDPLMNVGDQIIEALTAHGLTSARDATKEALALLERVGIPEARQRLQQYPFELSGGMCQRIMIATALACRPGVLIADEPTTALDVTIQAQILRLIAALGRELQTAIILITHDLGVVADMADHVAVMYGGSVVETGGVHDIFASPGHPYTQALLRSIPRLDGVPKAELEVISGMVPDARHWPAGCRFHPRCAKAMERCKLEKPLLLAQKKPDHFVACWWAEKGANA</sequence>
<dbReference type="SUPFAM" id="SSF52540">
    <property type="entry name" value="P-loop containing nucleoside triphosphate hydrolases"/>
    <property type="match status" value="1"/>
</dbReference>
<dbReference type="NCBIfam" id="TIGR01727">
    <property type="entry name" value="oligo_HPY"/>
    <property type="match status" value="1"/>
</dbReference>
<dbReference type="InterPro" id="IPR017871">
    <property type="entry name" value="ABC_transporter-like_CS"/>
</dbReference>
<evidence type="ECO:0000256" key="4">
    <source>
        <dbReference type="ARBA" id="ARBA00022741"/>
    </source>
</evidence>
<evidence type="ECO:0000256" key="3">
    <source>
        <dbReference type="ARBA" id="ARBA00022475"/>
    </source>
</evidence>
<evidence type="ECO:0000256" key="5">
    <source>
        <dbReference type="ARBA" id="ARBA00022840"/>
    </source>
</evidence>
<evidence type="ECO:0000256" key="1">
    <source>
        <dbReference type="ARBA" id="ARBA00004202"/>
    </source>
</evidence>
<dbReference type="SMART" id="SM00382">
    <property type="entry name" value="AAA"/>
    <property type="match status" value="1"/>
</dbReference>
<dbReference type="CDD" id="cd03257">
    <property type="entry name" value="ABC_NikE_OppD_transporters"/>
    <property type="match status" value="1"/>
</dbReference>
<accession>A0A3B0UAN4</accession>
<dbReference type="InterPro" id="IPR003593">
    <property type="entry name" value="AAA+_ATPase"/>
</dbReference>
<dbReference type="GO" id="GO:0015833">
    <property type="term" value="P:peptide transport"/>
    <property type="evidence" value="ECO:0007669"/>
    <property type="project" value="InterPro"/>
</dbReference>
<evidence type="ECO:0000313" key="8">
    <source>
        <dbReference type="EMBL" id="VAW21619.1"/>
    </source>
</evidence>
<organism evidence="8">
    <name type="scientific">hydrothermal vent metagenome</name>
    <dbReference type="NCBI Taxonomy" id="652676"/>
    <lineage>
        <taxon>unclassified sequences</taxon>
        <taxon>metagenomes</taxon>
        <taxon>ecological metagenomes</taxon>
    </lineage>
</organism>
<comment type="subcellular location">
    <subcellularLocation>
        <location evidence="1">Cell membrane</location>
        <topology evidence="1">Peripheral membrane protein</topology>
    </subcellularLocation>
</comment>
<evidence type="ECO:0000256" key="2">
    <source>
        <dbReference type="ARBA" id="ARBA00022448"/>
    </source>
</evidence>
<reference evidence="8" key="1">
    <citation type="submission" date="2018-06" db="EMBL/GenBank/DDBJ databases">
        <authorList>
            <person name="Zhirakovskaya E."/>
        </authorList>
    </citation>
    <scope>NUCLEOTIDE SEQUENCE</scope>
</reference>
<dbReference type="EMBL" id="UOEO01000177">
    <property type="protein sequence ID" value="VAW21619.1"/>
    <property type="molecule type" value="Genomic_DNA"/>
</dbReference>
<dbReference type="InterPro" id="IPR027417">
    <property type="entry name" value="P-loop_NTPase"/>
</dbReference>
<protein>
    <submittedName>
        <fullName evidence="8">Oligopeptide transport ATP-binding protein OppD (TC 3.A.1.5.1)</fullName>
    </submittedName>
</protein>
<dbReference type="GO" id="GO:0005524">
    <property type="term" value="F:ATP binding"/>
    <property type="evidence" value="ECO:0007669"/>
    <property type="project" value="UniProtKB-KW"/>
</dbReference>
<keyword evidence="5 8" id="KW-0067">ATP-binding</keyword>
<dbReference type="Pfam" id="PF08352">
    <property type="entry name" value="oligo_HPY"/>
    <property type="match status" value="1"/>
</dbReference>
<dbReference type="AlphaFoldDB" id="A0A3B0UAN4"/>
<dbReference type="PANTHER" id="PTHR43297:SF2">
    <property type="entry name" value="DIPEPTIDE TRANSPORT ATP-BINDING PROTEIN DPPD"/>
    <property type="match status" value="1"/>
</dbReference>
<evidence type="ECO:0000259" key="7">
    <source>
        <dbReference type="PROSITE" id="PS50893"/>
    </source>
</evidence>
<keyword evidence="6" id="KW-0472">Membrane</keyword>
<dbReference type="InterPro" id="IPR050388">
    <property type="entry name" value="ABC_Ni/Peptide_Import"/>
</dbReference>
<dbReference type="PANTHER" id="PTHR43297">
    <property type="entry name" value="OLIGOPEPTIDE TRANSPORT ATP-BINDING PROTEIN APPD"/>
    <property type="match status" value="1"/>
</dbReference>
<dbReference type="InterPro" id="IPR013563">
    <property type="entry name" value="Oligopep_ABC_C"/>
</dbReference>